<organism evidence="6 7">
    <name type="scientific">Capillimicrobium parvum</name>
    <dbReference type="NCBI Taxonomy" id="2884022"/>
    <lineage>
        <taxon>Bacteria</taxon>
        <taxon>Bacillati</taxon>
        <taxon>Actinomycetota</taxon>
        <taxon>Thermoleophilia</taxon>
        <taxon>Solirubrobacterales</taxon>
        <taxon>Capillimicrobiaceae</taxon>
        <taxon>Capillimicrobium</taxon>
    </lineage>
</organism>
<feature type="region of interest" description="Disordered" evidence="5">
    <location>
        <begin position="89"/>
        <end position="123"/>
    </location>
</feature>
<evidence type="ECO:0000256" key="5">
    <source>
        <dbReference type="SAM" id="MobiDB-lite"/>
    </source>
</evidence>
<dbReference type="InterPro" id="IPR003699">
    <property type="entry name" value="QueA"/>
</dbReference>
<evidence type="ECO:0000256" key="2">
    <source>
        <dbReference type="ARBA" id="ARBA00022679"/>
    </source>
</evidence>
<dbReference type="Gene3D" id="3.40.1780.10">
    <property type="entry name" value="QueA-like"/>
    <property type="match status" value="2"/>
</dbReference>
<sequence length="383" mass="40019">MTALAAPAFELPAGLEAHEPPEARGIARDGVRLMVATSGDGEVTHARFHDLPDLLAPGDLLVVNDSATVPAAIHAERADGTALEVRFSTPAPPALAPSAPAPSPPAPSALAPAGESRFGLAERGQSAPHAGDAWWIVELRTADGLRRMRGHAGERLALNGGARIELAAAYASSARLWLARIDADRPLGDHLARHGHPIRYAHVHGHWPLSAYQTAFARRPGSAEMPSAGRPFTPALLTRLLGAGVLVAPLTLHAGVSSLERGEAPYPERYAVPAATARAVEAVRGWGGRVVAVGTTVVRALESAADEDGAVHAAAGWTGLHVTPDRGVRAVDGLITGWHDPDASHLHMLEAIAGGPLLAESYAEARAAGYLWHEFGDSHLILR</sequence>
<dbReference type="KEGG" id="sbae:DSM104329_00090"/>
<gene>
    <name evidence="6" type="primary">queA</name>
    <name evidence="6" type="ORF">DSM104329_00090</name>
</gene>
<dbReference type="PANTHER" id="PTHR30307">
    <property type="entry name" value="S-ADENOSYLMETHIONINE:TRNA RIBOSYLTRANSFERASE-ISOMERASE"/>
    <property type="match status" value="1"/>
</dbReference>
<dbReference type="AlphaFoldDB" id="A0A9E6XRW3"/>
<dbReference type="RefSeq" id="WP_259313419.1">
    <property type="nucleotide sequence ID" value="NZ_CP087164.1"/>
</dbReference>
<dbReference type="GO" id="GO:0008616">
    <property type="term" value="P:tRNA queuosine(34) biosynthetic process"/>
    <property type="evidence" value="ECO:0007669"/>
    <property type="project" value="UniProtKB-KW"/>
</dbReference>
<name>A0A9E6XRW3_9ACTN</name>
<keyword evidence="7" id="KW-1185">Reference proteome</keyword>
<keyword evidence="3" id="KW-0949">S-adenosyl-L-methionine</keyword>
<evidence type="ECO:0000256" key="1">
    <source>
        <dbReference type="ARBA" id="ARBA00022490"/>
    </source>
</evidence>
<dbReference type="PANTHER" id="PTHR30307:SF0">
    <property type="entry name" value="S-ADENOSYLMETHIONINE:TRNA RIBOSYLTRANSFERASE-ISOMERASE"/>
    <property type="match status" value="1"/>
</dbReference>
<dbReference type="InterPro" id="IPR036100">
    <property type="entry name" value="QueA_sf"/>
</dbReference>
<keyword evidence="6" id="KW-0328">Glycosyltransferase</keyword>
<dbReference type="Proteomes" id="UP001162834">
    <property type="component" value="Chromosome"/>
</dbReference>
<evidence type="ECO:0000313" key="7">
    <source>
        <dbReference type="Proteomes" id="UP001162834"/>
    </source>
</evidence>
<proteinExistence type="predicted"/>
<dbReference type="SUPFAM" id="SSF111337">
    <property type="entry name" value="QueA-like"/>
    <property type="match status" value="1"/>
</dbReference>
<dbReference type="InterPro" id="IPR042118">
    <property type="entry name" value="QueA_dom1"/>
</dbReference>
<dbReference type="EMBL" id="CP087164">
    <property type="protein sequence ID" value="UGS33725.1"/>
    <property type="molecule type" value="Genomic_DNA"/>
</dbReference>
<evidence type="ECO:0000256" key="3">
    <source>
        <dbReference type="ARBA" id="ARBA00022691"/>
    </source>
</evidence>
<keyword evidence="1" id="KW-0963">Cytoplasm</keyword>
<keyword evidence="2 6" id="KW-0808">Transferase</keyword>
<reference evidence="6" key="1">
    <citation type="journal article" date="2022" name="Int. J. Syst. Evol. Microbiol.">
        <title>Pseudomonas aegrilactucae sp. nov. and Pseudomonas morbosilactucae sp. nov., pathogens causing bacterial rot of lettuce in Japan.</title>
        <authorList>
            <person name="Sawada H."/>
            <person name="Fujikawa T."/>
            <person name="Satou M."/>
        </authorList>
    </citation>
    <scope>NUCLEOTIDE SEQUENCE</scope>
    <source>
        <strain evidence="6">0166_1</strain>
    </source>
</reference>
<keyword evidence="4" id="KW-0671">Queuosine biosynthesis</keyword>
<accession>A0A9E6XRW3</accession>
<protein>
    <submittedName>
        <fullName evidence="6">S-adenosylmethionine:tRNA ribosyltransferase-isomerase</fullName>
        <ecNumber evidence="6">2.4.99.17</ecNumber>
    </submittedName>
</protein>
<dbReference type="Pfam" id="PF02547">
    <property type="entry name" value="Queuosine_synth"/>
    <property type="match status" value="1"/>
</dbReference>
<dbReference type="GO" id="GO:0051075">
    <property type="term" value="F:S-adenosylmethionine:tRNA ribosyltransferase-isomerase activity"/>
    <property type="evidence" value="ECO:0007669"/>
    <property type="project" value="UniProtKB-EC"/>
</dbReference>
<evidence type="ECO:0000256" key="4">
    <source>
        <dbReference type="ARBA" id="ARBA00022785"/>
    </source>
</evidence>
<feature type="compositionally biased region" description="Pro residues" evidence="5">
    <location>
        <begin position="90"/>
        <end position="107"/>
    </location>
</feature>
<evidence type="ECO:0000313" key="6">
    <source>
        <dbReference type="EMBL" id="UGS33725.1"/>
    </source>
</evidence>
<dbReference type="EC" id="2.4.99.17" evidence="6"/>